<evidence type="ECO:0000313" key="2">
    <source>
        <dbReference type="EMBL" id="MFB9054983.1"/>
    </source>
</evidence>
<dbReference type="EMBL" id="JBHMEZ010000032">
    <property type="protein sequence ID" value="MFB9054983.1"/>
    <property type="molecule type" value="Genomic_DNA"/>
</dbReference>
<feature type="signal peptide" evidence="1">
    <location>
        <begin position="1"/>
        <end position="19"/>
    </location>
</feature>
<dbReference type="SUPFAM" id="SSF56935">
    <property type="entry name" value="Porins"/>
    <property type="match status" value="1"/>
</dbReference>
<proteinExistence type="predicted"/>
<dbReference type="InterPro" id="IPR023614">
    <property type="entry name" value="Porin_dom_sf"/>
</dbReference>
<keyword evidence="3" id="KW-1185">Reference proteome</keyword>
<dbReference type="Pfam" id="PF07396">
    <property type="entry name" value="Porin_O_P"/>
    <property type="match status" value="1"/>
</dbReference>
<name>A0ABV5F785_9FLAO</name>
<reference evidence="2 3" key="1">
    <citation type="submission" date="2024-09" db="EMBL/GenBank/DDBJ databases">
        <authorList>
            <person name="Sun Q."/>
            <person name="Mori K."/>
        </authorList>
    </citation>
    <scope>NUCLEOTIDE SEQUENCE [LARGE SCALE GENOMIC DNA]</scope>
    <source>
        <strain evidence="2 3">CECT 8286</strain>
    </source>
</reference>
<gene>
    <name evidence="2" type="ORF">ACFFVB_18005</name>
</gene>
<sequence length="399" mass="45390">MNKIIVALVLLAIGFTAKAQNDNDIKLAALPYYTFGKGVGLTSPDSIFKLNIRFRMQNRATYLESDTDKNGVEAMVRRMRLKFDGYVGDPKFVYVVQLSFAPGDVGVIEDGDNINIIRDAVVFYRPNEHWNIGFGQTKLPGNRQRINSSGALQLTDRSINNASFNIDRDFGLQVYYLNEKPETFSYNIKTAISTGEGRNWTKLPETGLAYTARLELYPFGSFTDNGTFFEGDIAREPTPKLMLSGVYHYNDGARRTRGTLGSELFEQRDLTSLLFDAIVKYNGWAFQTAYMKRMADNPITYNPEDTSEFRYVVAGEGFDAQASYIFPNNYEIIGRYSNQKPNQDVDLVMPETNQYSLGVTKYIWEHSLKLQAELTKTDFTLNSNDTDSWYLRFQVEIGI</sequence>
<protein>
    <submittedName>
        <fullName evidence="2">Porin</fullName>
    </submittedName>
</protein>
<feature type="chain" id="PRO_5045768908" evidence="1">
    <location>
        <begin position="20"/>
        <end position="399"/>
    </location>
</feature>
<evidence type="ECO:0000256" key="1">
    <source>
        <dbReference type="SAM" id="SignalP"/>
    </source>
</evidence>
<accession>A0ABV5F785</accession>
<comment type="caution">
    <text evidence="2">The sequence shown here is derived from an EMBL/GenBank/DDBJ whole genome shotgun (WGS) entry which is preliminary data.</text>
</comment>
<dbReference type="InterPro" id="IPR010870">
    <property type="entry name" value="Porin_O/P"/>
</dbReference>
<dbReference type="RefSeq" id="WP_382384638.1">
    <property type="nucleotide sequence ID" value="NZ_JBHMEZ010000032.1"/>
</dbReference>
<dbReference type="Proteomes" id="UP001589605">
    <property type="component" value="Unassembled WGS sequence"/>
</dbReference>
<keyword evidence="1" id="KW-0732">Signal</keyword>
<dbReference type="Gene3D" id="2.40.160.10">
    <property type="entry name" value="Porin"/>
    <property type="match status" value="1"/>
</dbReference>
<organism evidence="2 3">
    <name type="scientific">Formosa undariae</name>
    <dbReference type="NCBI Taxonomy" id="1325436"/>
    <lineage>
        <taxon>Bacteria</taxon>
        <taxon>Pseudomonadati</taxon>
        <taxon>Bacteroidota</taxon>
        <taxon>Flavobacteriia</taxon>
        <taxon>Flavobacteriales</taxon>
        <taxon>Flavobacteriaceae</taxon>
        <taxon>Formosa</taxon>
    </lineage>
</organism>
<evidence type="ECO:0000313" key="3">
    <source>
        <dbReference type="Proteomes" id="UP001589605"/>
    </source>
</evidence>